<reference evidence="7 8" key="1">
    <citation type="submission" date="2011-11" db="EMBL/GenBank/DDBJ databases">
        <title>Complete sequence of Spirochaeta sp. grapes.</title>
        <authorList>
            <consortium name="US DOE Joint Genome Institute"/>
            <person name="Lucas S."/>
            <person name="Han J."/>
            <person name="Lapidus A."/>
            <person name="Cheng J.-F."/>
            <person name="Goodwin L."/>
            <person name="Pitluck S."/>
            <person name="Peters L."/>
            <person name="Ovchinnikova G."/>
            <person name="Munk A.C."/>
            <person name="Detter J.C."/>
            <person name="Han C."/>
            <person name="Tapia R."/>
            <person name="Land M."/>
            <person name="Hauser L."/>
            <person name="Kyrpides N."/>
            <person name="Ivanova N."/>
            <person name="Pagani I."/>
            <person name="Ritalahtilisa K."/>
            <person name="Loeffler F."/>
            <person name="Woyke T."/>
        </authorList>
    </citation>
    <scope>NUCLEOTIDE SEQUENCE [LARGE SCALE GENOMIC DNA]</scope>
    <source>
        <strain evidence="8">ATCC BAA-1885 / DSM 22778 / Grapes</strain>
    </source>
</reference>
<dbReference type="CDD" id="cd10225">
    <property type="entry name" value="ASKHA_NBD_MreB-like"/>
    <property type="match status" value="1"/>
</dbReference>
<evidence type="ECO:0000256" key="6">
    <source>
        <dbReference type="HAMAP-Rule" id="MF_02207"/>
    </source>
</evidence>
<evidence type="ECO:0000256" key="2">
    <source>
        <dbReference type="ARBA" id="ARBA00022741"/>
    </source>
</evidence>
<evidence type="ECO:0000313" key="8">
    <source>
        <dbReference type="Proteomes" id="UP000005632"/>
    </source>
</evidence>
<feature type="binding site" evidence="6">
    <location>
        <begin position="214"/>
        <end position="217"/>
    </location>
    <ligand>
        <name>ATP</name>
        <dbReference type="ChEBI" id="CHEBI:30616"/>
    </ligand>
</feature>
<keyword evidence="1 6" id="KW-0963">Cytoplasm</keyword>
<dbReference type="AlphaFoldDB" id="G8QS12"/>
<evidence type="ECO:0000313" key="7">
    <source>
        <dbReference type="EMBL" id="AEV30010.1"/>
    </source>
</evidence>
<dbReference type="OrthoDB" id="9768127at2"/>
<dbReference type="GO" id="GO:0005524">
    <property type="term" value="F:ATP binding"/>
    <property type="evidence" value="ECO:0007669"/>
    <property type="project" value="UniProtKB-KW"/>
</dbReference>
<sequence>MKTNTSNTKERIGLGIDLGTANLLVYQEKKGIIFNEPSVIAFDRESGQVVAAGNDAHRMLGKVHSKIAVIKPLRNGVISDMRAAKALLTYVLSKIDNLTDKDMERTTCVICCPSEVTKIERDVMVDLAAKMKIEDVFIEEEIKSGLLGAGIDIFMSKGTMIVDIGGGTTDVGILSFGDIVISRTVRKAGNFMDDEITKYVKKTRNVEIGELTAERIKLELADLHENAKSNTFKYAGRDMVKGIPKWFELTTSEMQEILFPIFDEIVKLVSAVLKDTPPELSADIFRNGILLSGGCSLIKGIEQYVGKRIQVPVHVVSNPLTCVAEGTKYLIKNRGDYLVNPLQM</sequence>
<keyword evidence="4 6" id="KW-0133">Cell shape</keyword>
<dbReference type="KEGG" id="sgp:SpiGrapes_2234"/>
<keyword evidence="3 6" id="KW-0067">ATP-binding</keyword>
<evidence type="ECO:0000256" key="5">
    <source>
        <dbReference type="ARBA" id="ARBA00023458"/>
    </source>
</evidence>
<dbReference type="HOGENOM" id="CLU_052037_0_1_12"/>
<keyword evidence="2 6" id="KW-0547">Nucleotide-binding</keyword>
<dbReference type="GO" id="GO:0005737">
    <property type="term" value="C:cytoplasm"/>
    <property type="evidence" value="ECO:0007669"/>
    <property type="project" value="UniProtKB-SubCell"/>
</dbReference>
<accession>G8QS12</accession>
<gene>
    <name evidence="6" type="primary">mreB</name>
    <name evidence="7" type="ordered locus">SpiGrapes_2234</name>
</gene>
<dbReference type="NCBIfam" id="NF010539">
    <property type="entry name" value="PRK13927.1"/>
    <property type="match status" value="1"/>
</dbReference>
<dbReference type="Proteomes" id="UP000005632">
    <property type="component" value="Chromosome"/>
</dbReference>
<evidence type="ECO:0000256" key="1">
    <source>
        <dbReference type="ARBA" id="ARBA00022490"/>
    </source>
</evidence>
<comment type="subcellular location">
    <subcellularLocation>
        <location evidence="6">Cytoplasm</location>
    </subcellularLocation>
    <text evidence="6">Membrane-associated.</text>
</comment>
<comment type="caution">
    <text evidence="6">Lacks conserved residue(s) required for the propagation of feature annotation.</text>
</comment>
<dbReference type="Pfam" id="PF06723">
    <property type="entry name" value="MreB_Mbl"/>
    <property type="match status" value="1"/>
</dbReference>
<dbReference type="RefSeq" id="WP_014270851.1">
    <property type="nucleotide sequence ID" value="NC_016633.1"/>
</dbReference>
<dbReference type="eggNOG" id="COG1077">
    <property type="taxonomic scope" value="Bacteria"/>
</dbReference>
<keyword evidence="8" id="KW-1185">Reference proteome</keyword>
<evidence type="ECO:0000256" key="4">
    <source>
        <dbReference type="ARBA" id="ARBA00022960"/>
    </source>
</evidence>
<dbReference type="SUPFAM" id="SSF53067">
    <property type="entry name" value="Actin-like ATPase domain"/>
    <property type="match status" value="2"/>
</dbReference>
<dbReference type="InterPro" id="IPR043129">
    <property type="entry name" value="ATPase_NBD"/>
</dbReference>
<comment type="function">
    <text evidence="6">Forms membrane-associated dynamic filaments that are essential for cell shape determination. Acts by regulating cell wall synthesis and cell elongation, and thus cell shape. A feedback loop between cell geometry and MreB localization may maintain elongated cell shape by targeting cell wall growth to regions of negative cell wall curvature.</text>
</comment>
<name>G8QS12_SPHPG</name>
<comment type="subunit">
    <text evidence="6">Forms polymers.</text>
</comment>
<organism evidence="7 8">
    <name type="scientific">Sphaerochaeta pleomorpha (strain ATCC BAA-1885 / DSM 22778 / Grapes)</name>
    <dbReference type="NCBI Taxonomy" id="158190"/>
    <lineage>
        <taxon>Bacteria</taxon>
        <taxon>Pseudomonadati</taxon>
        <taxon>Spirochaetota</taxon>
        <taxon>Spirochaetia</taxon>
        <taxon>Spirochaetales</taxon>
        <taxon>Sphaerochaetaceae</taxon>
        <taxon>Sphaerochaeta</taxon>
    </lineage>
</organism>
<dbReference type="GO" id="GO:0008360">
    <property type="term" value="P:regulation of cell shape"/>
    <property type="evidence" value="ECO:0007669"/>
    <property type="project" value="UniProtKB-UniRule"/>
</dbReference>
<dbReference type="Gene3D" id="3.30.420.40">
    <property type="match status" value="2"/>
</dbReference>
<dbReference type="STRING" id="158190.SpiGrapes_2234"/>
<feature type="binding site" evidence="6">
    <location>
        <begin position="20"/>
        <end position="22"/>
    </location>
    <ligand>
        <name>ATP</name>
        <dbReference type="ChEBI" id="CHEBI:30616"/>
    </ligand>
</feature>
<proteinExistence type="inferred from homology"/>
<dbReference type="EMBL" id="CP003155">
    <property type="protein sequence ID" value="AEV30010.1"/>
    <property type="molecule type" value="Genomic_DNA"/>
</dbReference>
<evidence type="ECO:0000256" key="3">
    <source>
        <dbReference type="ARBA" id="ARBA00022840"/>
    </source>
</evidence>
<dbReference type="PANTHER" id="PTHR42749">
    <property type="entry name" value="CELL SHAPE-DETERMINING PROTEIN MREB"/>
    <property type="match status" value="1"/>
</dbReference>
<feature type="binding site" evidence="6">
    <location>
        <begin position="166"/>
        <end position="168"/>
    </location>
    <ligand>
        <name>ATP</name>
        <dbReference type="ChEBI" id="CHEBI:30616"/>
    </ligand>
</feature>
<protein>
    <recommendedName>
        <fullName evidence="6">Cell shape-determining protein MreB</fullName>
    </recommendedName>
</protein>
<dbReference type="InterPro" id="IPR056546">
    <property type="entry name" value="MreB_MamK-like"/>
</dbReference>
<dbReference type="PRINTS" id="PR01652">
    <property type="entry name" value="SHAPEPROTEIN"/>
</dbReference>
<dbReference type="InterPro" id="IPR004753">
    <property type="entry name" value="MreB"/>
</dbReference>
<dbReference type="PANTHER" id="PTHR42749:SF1">
    <property type="entry name" value="CELL SHAPE-DETERMINING PROTEIN MREB"/>
    <property type="match status" value="1"/>
</dbReference>
<comment type="similarity">
    <text evidence="5 6">Belongs to the FtsA/MreB family.</text>
</comment>
<dbReference type="GO" id="GO:0000902">
    <property type="term" value="P:cell morphogenesis"/>
    <property type="evidence" value="ECO:0007669"/>
    <property type="project" value="InterPro"/>
</dbReference>
<dbReference type="HAMAP" id="MF_02207">
    <property type="entry name" value="MreB"/>
    <property type="match status" value="1"/>
</dbReference>